<dbReference type="SUPFAM" id="SSF53474">
    <property type="entry name" value="alpha/beta-Hydrolases"/>
    <property type="match status" value="1"/>
</dbReference>
<evidence type="ECO:0000259" key="1">
    <source>
        <dbReference type="Pfam" id="PF12697"/>
    </source>
</evidence>
<name>A0A3B0W697_9ZZZZ</name>
<organism evidence="2">
    <name type="scientific">hydrothermal vent metagenome</name>
    <dbReference type="NCBI Taxonomy" id="652676"/>
    <lineage>
        <taxon>unclassified sequences</taxon>
        <taxon>metagenomes</taxon>
        <taxon>ecological metagenomes</taxon>
    </lineage>
</organism>
<feature type="domain" description="AB hydrolase-1" evidence="1">
    <location>
        <begin position="53"/>
        <end position="271"/>
    </location>
</feature>
<dbReference type="InterPro" id="IPR029058">
    <property type="entry name" value="AB_hydrolase_fold"/>
</dbReference>
<accession>A0A3B0W697</accession>
<dbReference type="Gene3D" id="3.40.50.1820">
    <property type="entry name" value="alpha/beta hydrolase"/>
    <property type="match status" value="1"/>
</dbReference>
<dbReference type="PANTHER" id="PTHR42886">
    <property type="entry name" value="RE40534P-RELATED"/>
    <property type="match status" value="1"/>
</dbReference>
<protein>
    <recommendedName>
        <fullName evidence="1">AB hydrolase-1 domain-containing protein</fullName>
    </recommendedName>
</protein>
<dbReference type="AlphaFoldDB" id="A0A3B0W697"/>
<dbReference type="PANTHER" id="PTHR42886:SF29">
    <property type="entry name" value="PUMMELIG, ISOFORM A"/>
    <property type="match status" value="1"/>
</dbReference>
<dbReference type="EMBL" id="UOFB01000157">
    <property type="protein sequence ID" value="VAW46732.1"/>
    <property type="molecule type" value="Genomic_DNA"/>
</dbReference>
<reference evidence="2" key="1">
    <citation type="submission" date="2018-06" db="EMBL/GenBank/DDBJ databases">
        <authorList>
            <person name="Zhirakovskaya E."/>
        </authorList>
    </citation>
    <scope>NUCLEOTIDE SEQUENCE</scope>
</reference>
<dbReference type="InterPro" id="IPR000073">
    <property type="entry name" value="AB_hydrolase_1"/>
</dbReference>
<gene>
    <name evidence="2" type="ORF">MNBD_GAMMA04-1098</name>
</gene>
<dbReference type="Pfam" id="PF12697">
    <property type="entry name" value="Abhydrolase_6"/>
    <property type="match status" value="1"/>
</dbReference>
<proteinExistence type="predicted"/>
<evidence type="ECO:0000313" key="2">
    <source>
        <dbReference type="EMBL" id="VAW46732.1"/>
    </source>
</evidence>
<sequence length="295" mass="33263">MQSCILYLLKYVSICLLSVCLPAHALTVVQKMPTLSLTAEADYMVGEQSKPAVLILHGFLTTNQFHTIRSIADFLHSEGFSTLAPTLTLNISQRRSLLKCNSLHTHTMDRDSIEIEYWVQWLHAQGHDKVVLIGHSSGSLSILEYLETHSNPAVSGAISTSLFYLNGPELGIIDEEVESARMLLKNRINKPSTYHFLFCNNQYYATPQSFLSYLKMDRAYTLKALKGLKIPSYTIMGGADKRFKKVGREWLNALKSTQTNLIVIEGANHFFSNEYEFDVQDTLLQILTSPPLEEP</sequence>